<reference evidence="3" key="2">
    <citation type="submission" date="2023-01" db="EMBL/GenBank/DDBJ databases">
        <title>Draft genome sequence of Portibacter lacus strain NBRC 108769.</title>
        <authorList>
            <person name="Sun Q."/>
            <person name="Mori K."/>
        </authorList>
    </citation>
    <scope>NUCLEOTIDE SEQUENCE</scope>
    <source>
        <strain evidence="3">NBRC 108769</strain>
    </source>
</reference>
<dbReference type="InterPro" id="IPR026444">
    <property type="entry name" value="Secre_tail"/>
</dbReference>
<organism evidence="3 4">
    <name type="scientific">Portibacter lacus</name>
    <dbReference type="NCBI Taxonomy" id="1099794"/>
    <lineage>
        <taxon>Bacteria</taxon>
        <taxon>Pseudomonadati</taxon>
        <taxon>Bacteroidota</taxon>
        <taxon>Saprospiria</taxon>
        <taxon>Saprospirales</taxon>
        <taxon>Haliscomenobacteraceae</taxon>
        <taxon>Portibacter</taxon>
    </lineage>
</organism>
<protein>
    <recommendedName>
        <fullName evidence="2">Secretion system C-terminal sorting domain-containing protein</fullName>
    </recommendedName>
</protein>
<evidence type="ECO:0000313" key="3">
    <source>
        <dbReference type="EMBL" id="GLR18764.1"/>
    </source>
</evidence>
<reference evidence="3" key="1">
    <citation type="journal article" date="2014" name="Int. J. Syst. Evol. Microbiol.">
        <title>Complete genome sequence of Corynebacterium casei LMG S-19264T (=DSM 44701T), isolated from a smear-ripened cheese.</title>
        <authorList>
            <consortium name="US DOE Joint Genome Institute (JGI-PGF)"/>
            <person name="Walter F."/>
            <person name="Albersmeier A."/>
            <person name="Kalinowski J."/>
            <person name="Ruckert C."/>
        </authorList>
    </citation>
    <scope>NUCLEOTIDE SEQUENCE</scope>
    <source>
        <strain evidence="3">NBRC 108769</strain>
    </source>
</reference>
<keyword evidence="4" id="KW-1185">Reference proteome</keyword>
<dbReference type="Gene3D" id="2.60.40.4070">
    <property type="match status" value="1"/>
</dbReference>
<dbReference type="EMBL" id="BSOH01000023">
    <property type="protein sequence ID" value="GLR18764.1"/>
    <property type="molecule type" value="Genomic_DNA"/>
</dbReference>
<evidence type="ECO:0000256" key="1">
    <source>
        <dbReference type="SAM" id="SignalP"/>
    </source>
</evidence>
<dbReference type="SUPFAM" id="SSF51126">
    <property type="entry name" value="Pectin lyase-like"/>
    <property type="match status" value="1"/>
</dbReference>
<dbReference type="AlphaFoldDB" id="A0AA37WGZ8"/>
<dbReference type="RefSeq" id="WP_235292711.1">
    <property type="nucleotide sequence ID" value="NZ_BSOH01000023.1"/>
</dbReference>
<name>A0AA37WGZ8_9BACT</name>
<evidence type="ECO:0000259" key="2">
    <source>
        <dbReference type="Pfam" id="PF18962"/>
    </source>
</evidence>
<evidence type="ECO:0000313" key="4">
    <source>
        <dbReference type="Proteomes" id="UP001156666"/>
    </source>
</evidence>
<gene>
    <name evidence="3" type="ORF">GCM10007940_33800</name>
</gene>
<dbReference type="InterPro" id="IPR011050">
    <property type="entry name" value="Pectin_lyase_fold/virulence"/>
</dbReference>
<dbReference type="Gene3D" id="2.160.20.10">
    <property type="entry name" value="Single-stranded right-handed beta-helix, Pectin lyase-like"/>
    <property type="match status" value="1"/>
</dbReference>
<dbReference type="Proteomes" id="UP001156666">
    <property type="component" value="Unassembled WGS sequence"/>
</dbReference>
<dbReference type="Pfam" id="PF18962">
    <property type="entry name" value="Por_Secre_tail"/>
    <property type="match status" value="1"/>
</dbReference>
<feature type="domain" description="Secretion system C-terminal sorting" evidence="2">
    <location>
        <begin position="520"/>
        <end position="595"/>
    </location>
</feature>
<dbReference type="NCBIfam" id="TIGR04183">
    <property type="entry name" value="Por_Secre_tail"/>
    <property type="match status" value="1"/>
</dbReference>
<sequence>MKQVFTLLLFMLLSGFAWSQDTLDIASGPENAGLLETTINNDIDADTLRLNPNRVYRLMPGFHFQKSAINVDNPDGTITIVGAKGGKKPVIIPITTADIGPSNSIINSNLTIDNVHIQNMNDQGGITQFTFELQGLNRKLKVSNSLFEFAEFGFFFANAVTDGLVIEMRNNYFRNMFWENQWWAYRVVEAKVPIDSLTFENNTVVGSGMAILQQEAMCKYALFNHNSFINNVAHVILNNYYLEAYFTNNLFYNNQLKGEDTNLIALEPDNIPTCIVGLDTIEASILVPAWARVDENTLTDEVSDINNYKIYTADNIYFNQDELGAYYNGGFNDIGDYPVSYITWSGADGPHKVNVPTPWMNERAIAFYANYDNIVEENNILGTDPELATEAMSADDVEQFAIWNRLQYAVAEETRTPDMSGFYFGDTDPLTVPGEKTEDGDGIVNFYDLNENFQIGSSFVSKTDGHTIGALHWSDEIDNFDPAASRAAIESRYADAVLGISSVENSKLGEAQPELAQNTPNPFDVATNVEFNLVKTSNVKLTLSDLNGRLIHTFVNQKLSAGTHVYSLENTNLASGIYLYTLEAGDFKQTKKMVVR</sequence>
<accession>A0AA37WGZ8</accession>
<keyword evidence="1" id="KW-0732">Signal</keyword>
<feature type="signal peptide" evidence="1">
    <location>
        <begin position="1"/>
        <end position="19"/>
    </location>
</feature>
<dbReference type="InterPro" id="IPR012334">
    <property type="entry name" value="Pectin_lyas_fold"/>
</dbReference>
<proteinExistence type="predicted"/>
<comment type="caution">
    <text evidence="3">The sequence shown here is derived from an EMBL/GenBank/DDBJ whole genome shotgun (WGS) entry which is preliminary data.</text>
</comment>
<feature type="chain" id="PRO_5041409339" description="Secretion system C-terminal sorting domain-containing protein" evidence="1">
    <location>
        <begin position="20"/>
        <end position="596"/>
    </location>
</feature>